<organism evidence="1 2">
    <name type="scientific">Streptomyces griseoviridis</name>
    <dbReference type="NCBI Taxonomy" id="45398"/>
    <lineage>
        <taxon>Bacteria</taxon>
        <taxon>Bacillati</taxon>
        <taxon>Actinomycetota</taxon>
        <taxon>Actinomycetes</taxon>
        <taxon>Kitasatosporales</taxon>
        <taxon>Streptomycetaceae</taxon>
        <taxon>Streptomyces</taxon>
    </lineage>
</organism>
<dbReference type="KEGG" id="sgd:ELQ87_07470"/>
<dbReference type="OrthoDB" id="8782691at2"/>
<accession>A0A3Q9KU46</accession>
<evidence type="ECO:0000313" key="2">
    <source>
        <dbReference type="Proteomes" id="UP000271291"/>
    </source>
</evidence>
<dbReference type="AlphaFoldDB" id="A0A3Q9KU46"/>
<proteinExistence type="predicted"/>
<evidence type="ECO:0000313" key="1">
    <source>
        <dbReference type="EMBL" id="AZS84149.1"/>
    </source>
</evidence>
<gene>
    <name evidence="1" type="ORF">ELQ87_07470</name>
</gene>
<name>A0A3Q9KU46_STRGD</name>
<reference evidence="1 2" key="1">
    <citation type="submission" date="2018-12" db="EMBL/GenBank/DDBJ databases">
        <title>Streptomyces griseoviridis F1-27 complete genome.</title>
        <authorList>
            <person name="Mariita R.M."/>
            <person name="Sello J.K."/>
        </authorList>
    </citation>
    <scope>NUCLEOTIDE SEQUENCE [LARGE SCALE GENOMIC DNA]</scope>
    <source>
        <strain evidence="1 2">F1-27</strain>
    </source>
</reference>
<protein>
    <submittedName>
        <fullName evidence="1">Uncharacterized protein</fullName>
    </submittedName>
</protein>
<dbReference type="EMBL" id="CP034687">
    <property type="protein sequence ID" value="AZS84149.1"/>
    <property type="molecule type" value="Genomic_DNA"/>
</dbReference>
<dbReference type="Proteomes" id="UP000271291">
    <property type="component" value="Chromosome"/>
</dbReference>
<sequence>MTPHLNERQLRLQYRAEARILGHGGIAAVAKAGGVSKDCVSRGLHRLLIRRSTEKKQLAGSRIDYEYGYFLVHALRPPRCRR</sequence>